<sequence>MPAPVIAPPEPAEPAAPASPTPSTPHTGRVYRYYDLVMVAFVTVLLCSNLIGAAKAAQMTLPIIGTVTFGAGVLFFPISYIFGDVLTEVYGYGRDRRVVWAGFAALAFATFMSLVVLKMPVAPFMADYQKSLQDVFGNTWRIALGSLIAFCCGSFTNSFVLAKMKLWTGGRWLWSRTIGSTLAGELVDSSLFYVIAFYGIWPLHEVVQVAIAQYVLKTAWEVVMTPVTYKVVNFLKRAENEDWYDHHTDFTPFRLRV</sequence>
<dbReference type="HAMAP" id="MF_02088">
    <property type="entry name" value="Q_prec_transport"/>
    <property type="match status" value="1"/>
</dbReference>
<evidence type="ECO:0000313" key="3">
    <source>
        <dbReference type="EMBL" id="CAG9169964.1"/>
    </source>
</evidence>
<dbReference type="InterPro" id="IPR003744">
    <property type="entry name" value="YhhQ"/>
</dbReference>
<feature type="transmembrane region" description="Helical" evidence="1">
    <location>
        <begin position="98"/>
        <end position="119"/>
    </location>
</feature>
<keyword evidence="1" id="KW-0812">Transmembrane</keyword>
<accession>A0ABM8WR83</accession>
<organism evidence="3 4">
    <name type="scientific">Cupriavidus pampae</name>
    <dbReference type="NCBI Taxonomy" id="659251"/>
    <lineage>
        <taxon>Bacteria</taxon>
        <taxon>Pseudomonadati</taxon>
        <taxon>Pseudomonadota</taxon>
        <taxon>Betaproteobacteria</taxon>
        <taxon>Burkholderiales</taxon>
        <taxon>Burkholderiaceae</taxon>
        <taxon>Cupriavidus</taxon>
    </lineage>
</organism>
<evidence type="ECO:0000313" key="4">
    <source>
        <dbReference type="Proteomes" id="UP000706525"/>
    </source>
</evidence>
<evidence type="ECO:0000256" key="1">
    <source>
        <dbReference type="HAMAP-Rule" id="MF_02088"/>
    </source>
</evidence>
<keyword evidence="1" id="KW-0472">Membrane</keyword>
<feature type="compositionally biased region" description="Pro residues" evidence="2">
    <location>
        <begin position="1"/>
        <end position="23"/>
    </location>
</feature>
<comment type="similarity">
    <text evidence="1">Belongs to the vitamin uptake transporter (VUT/ECF) (TC 2.A.88) family. Q precursor transporter subfamily.</text>
</comment>
<comment type="subcellular location">
    <subcellularLocation>
        <location evidence="1">Cell inner membrane</location>
        <topology evidence="1">Multi-pass membrane protein</topology>
    </subcellularLocation>
</comment>
<feature type="transmembrane region" description="Helical" evidence="1">
    <location>
        <begin position="139"/>
        <end position="161"/>
    </location>
</feature>
<keyword evidence="1" id="KW-0997">Cell inner membrane</keyword>
<keyword evidence="1" id="KW-1133">Transmembrane helix</keyword>
<reference evidence="3 4" key="1">
    <citation type="submission" date="2021-08" db="EMBL/GenBank/DDBJ databases">
        <authorList>
            <person name="Peeters C."/>
        </authorList>
    </citation>
    <scope>NUCLEOTIDE SEQUENCE [LARGE SCALE GENOMIC DNA]</scope>
    <source>
        <strain evidence="3 4">LMG 32289</strain>
    </source>
</reference>
<feature type="transmembrane region" description="Helical" evidence="1">
    <location>
        <begin position="33"/>
        <end position="51"/>
    </location>
</feature>
<dbReference type="NCBIfam" id="TIGR00697">
    <property type="entry name" value="queuosine precursor transporter"/>
    <property type="match status" value="1"/>
</dbReference>
<proteinExistence type="inferred from homology"/>
<feature type="transmembrane region" description="Helical" evidence="1">
    <location>
        <begin position="63"/>
        <end position="86"/>
    </location>
</feature>
<dbReference type="PANTHER" id="PTHR34300">
    <property type="entry name" value="QUEUOSINE PRECURSOR TRANSPORTER-RELATED"/>
    <property type="match status" value="1"/>
</dbReference>
<comment type="caution">
    <text evidence="3">The sequence shown here is derived from an EMBL/GenBank/DDBJ whole genome shotgun (WGS) entry which is preliminary data.</text>
</comment>
<dbReference type="Proteomes" id="UP000706525">
    <property type="component" value="Unassembled WGS sequence"/>
</dbReference>
<keyword evidence="4" id="KW-1185">Reference proteome</keyword>
<dbReference type="PANTHER" id="PTHR34300:SF2">
    <property type="entry name" value="QUEUOSINE PRECURSOR TRANSPORTER-RELATED"/>
    <property type="match status" value="1"/>
</dbReference>
<protein>
    <recommendedName>
        <fullName evidence="1">Probable queuosine precursor transporter</fullName>
        <shortName evidence="1">Q precursor transporter</shortName>
    </recommendedName>
</protein>
<dbReference type="Pfam" id="PF02592">
    <property type="entry name" value="Vut_1"/>
    <property type="match status" value="1"/>
</dbReference>
<keyword evidence="1" id="KW-0813">Transport</keyword>
<dbReference type="EMBL" id="CAJZAG010000003">
    <property type="protein sequence ID" value="CAG9169964.1"/>
    <property type="molecule type" value="Genomic_DNA"/>
</dbReference>
<name>A0ABM8WR83_9BURK</name>
<gene>
    <name evidence="3" type="ORF">LMG32289_01937</name>
</gene>
<evidence type="ECO:0000256" key="2">
    <source>
        <dbReference type="SAM" id="MobiDB-lite"/>
    </source>
</evidence>
<feature type="region of interest" description="Disordered" evidence="2">
    <location>
        <begin position="1"/>
        <end position="24"/>
    </location>
</feature>
<comment type="function">
    <text evidence="1">Involved in the import of queuosine (Q) precursors, required for Q precursor salvage.</text>
</comment>
<keyword evidence="1" id="KW-1003">Cell membrane</keyword>